<comment type="caution">
    <text evidence="6">The sequence shown here is derived from an EMBL/GenBank/DDBJ whole genome shotgun (WGS) entry which is preliminary data.</text>
</comment>
<keyword evidence="6" id="KW-0326">Glycosidase</keyword>
<protein>
    <submittedName>
        <fullName evidence="6">Soluble lytic murein transglycosylase</fullName>
        <ecNumber evidence="6">3.2.1.-</ecNumber>
    </submittedName>
</protein>
<evidence type="ECO:0000256" key="4">
    <source>
        <dbReference type="SAM" id="SignalP"/>
    </source>
</evidence>
<dbReference type="InterPro" id="IPR008939">
    <property type="entry name" value="Lytic_TGlycosylase_superhlx_U"/>
</dbReference>
<keyword evidence="3 4" id="KW-0732">Signal</keyword>
<evidence type="ECO:0000256" key="2">
    <source>
        <dbReference type="ARBA" id="ARBA00009387"/>
    </source>
</evidence>
<dbReference type="EMBL" id="JACIIV010000001">
    <property type="protein sequence ID" value="MBB6225983.1"/>
    <property type="molecule type" value="Genomic_DNA"/>
</dbReference>
<feature type="chain" id="PRO_5032825172" evidence="4">
    <location>
        <begin position="24"/>
        <end position="679"/>
    </location>
</feature>
<dbReference type="AlphaFoldDB" id="A0A841L4T9"/>
<comment type="similarity">
    <text evidence="2">Belongs to the virb1 family.</text>
</comment>
<dbReference type="Gene3D" id="1.25.20.10">
    <property type="entry name" value="Bacterial muramidases"/>
    <property type="match status" value="1"/>
</dbReference>
<dbReference type="SUPFAM" id="SSF53955">
    <property type="entry name" value="Lysozyme-like"/>
    <property type="match status" value="1"/>
</dbReference>
<dbReference type="Pfam" id="PF01464">
    <property type="entry name" value="SLT"/>
    <property type="match status" value="1"/>
</dbReference>
<dbReference type="InterPro" id="IPR023346">
    <property type="entry name" value="Lysozyme-like_dom_sf"/>
</dbReference>
<dbReference type="Gene3D" id="1.10.530.10">
    <property type="match status" value="1"/>
</dbReference>
<dbReference type="SUPFAM" id="SSF48435">
    <property type="entry name" value="Bacterial muramidases"/>
    <property type="match status" value="1"/>
</dbReference>
<name>A0A841L4T9_9SPHN</name>
<evidence type="ECO:0000313" key="6">
    <source>
        <dbReference type="EMBL" id="MBB6225983.1"/>
    </source>
</evidence>
<comment type="similarity">
    <text evidence="1">Belongs to the transglycosylase Slt family.</text>
</comment>
<evidence type="ECO:0000259" key="5">
    <source>
        <dbReference type="Pfam" id="PF01464"/>
    </source>
</evidence>
<dbReference type="PANTHER" id="PTHR37423">
    <property type="entry name" value="SOLUBLE LYTIC MUREIN TRANSGLYCOSYLASE-RELATED"/>
    <property type="match status" value="1"/>
</dbReference>
<evidence type="ECO:0000256" key="3">
    <source>
        <dbReference type="ARBA" id="ARBA00022729"/>
    </source>
</evidence>
<evidence type="ECO:0000256" key="1">
    <source>
        <dbReference type="ARBA" id="ARBA00007734"/>
    </source>
</evidence>
<evidence type="ECO:0000313" key="7">
    <source>
        <dbReference type="Proteomes" id="UP000538147"/>
    </source>
</evidence>
<sequence length="679" mass="73881">MSSVVVKSGLVVAALLAPVATQAQISEASAALYKARLADNAASRFSGMSASPLTSAAAVPILETVVQWDRLRRESYRGSFREYSNFMLQHPDFPQNLLLRRLAEKAITADVPALERIRFFERFPPLSAAAKLRLAEAQLATGQREAANETARDAWDSAGLDIETERALIEGFEAALRPQDHLGRAERLLWNGQITAAGRLLPRLDMDRRLWLLARIALRGDSADAPARLGGVPASLRREAGLVRDEALWLRKRGRLAEANALLADFRPAPGGVFDPQQWLATQLDFGRAAWRAGDPGRAYAIMASHASHVPGTDLAARPLGERQALVELEWLAGWLALRKLGRPADAAPHFRAVRAAALTPVTQSRGDYWTGRALAAAGDTNGARQAYEQAALHGDYFYGQLAAEALGRAPQLRKAPPPLLAPDQVSTFRAEPLVRALEALTALGDRERQSIFLRTLVAKAETPEEHALVAGLATPLNRLDLGVLVGKWLRGMGSAVVPYADGIPLFEASWPVLTLPDVLIPRRTIIHAITRQESQFDRTARSPANARGLMQLLPTTAAETAGKIGMPVSTERLDTDPIYNVTLGSAYFSRMRENFGSDVLAVAAYNAGPGNARRFITLNGDPRMPGVDMIDWIESIPISETRNYVQRVLENAVVYDQQFGTSQGNAPLSRWLGKSSPG</sequence>
<dbReference type="Proteomes" id="UP000538147">
    <property type="component" value="Unassembled WGS sequence"/>
</dbReference>
<feature type="signal peptide" evidence="4">
    <location>
        <begin position="1"/>
        <end position="23"/>
    </location>
</feature>
<accession>A0A841L4T9</accession>
<proteinExistence type="inferred from homology"/>
<dbReference type="CDD" id="cd13401">
    <property type="entry name" value="Slt70-like"/>
    <property type="match status" value="1"/>
</dbReference>
<dbReference type="RefSeq" id="WP_184193789.1">
    <property type="nucleotide sequence ID" value="NZ_BMOX01000103.1"/>
</dbReference>
<dbReference type="GO" id="GO:0042597">
    <property type="term" value="C:periplasmic space"/>
    <property type="evidence" value="ECO:0007669"/>
    <property type="project" value="InterPro"/>
</dbReference>
<dbReference type="GO" id="GO:0004553">
    <property type="term" value="F:hydrolase activity, hydrolyzing O-glycosyl compounds"/>
    <property type="evidence" value="ECO:0007669"/>
    <property type="project" value="InterPro"/>
</dbReference>
<keyword evidence="6" id="KW-0378">Hydrolase</keyword>
<organism evidence="6 7">
    <name type="scientific">Polymorphobacter multimanifer</name>
    <dbReference type="NCBI Taxonomy" id="1070431"/>
    <lineage>
        <taxon>Bacteria</taxon>
        <taxon>Pseudomonadati</taxon>
        <taxon>Pseudomonadota</taxon>
        <taxon>Alphaproteobacteria</taxon>
        <taxon>Sphingomonadales</taxon>
        <taxon>Sphingosinicellaceae</taxon>
        <taxon>Polymorphobacter</taxon>
    </lineage>
</organism>
<dbReference type="EC" id="3.2.1.-" evidence="6"/>
<dbReference type="PANTHER" id="PTHR37423:SF2">
    <property type="entry name" value="MEMBRANE-BOUND LYTIC MUREIN TRANSGLYCOSYLASE C"/>
    <property type="match status" value="1"/>
</dbReference>
<keyword evidence="7" id="KW-1185">Reference proteome</keyword>
<feature type="domain" description="Transglycosylase SLT" evidence="5">
    <location>
        <begin position="526"/>
        <end position="620"/>
    </location>
</feature>
<reference evidence="6 7" key="1">
    <citation type="submission" date="2020-08" db="EMBL/GenBank/DDBJ databases">
        <title>Genomic Encyclopedia of Type Strains, Phase IV (KMG-IV): sequencing the most valuable type-strain genomes for metagenomic binning, comparative biology and taxonomic classification.</title>
        <authorList>
            <person name="Goeker M."/>
        </authorList>
    </citation>
    <scope>NUCLEOTIDE SEQUENCE [LARGE SCALE GENOMIC DNA]</scope>
    <source>
        <strain evidence="6 7">DSM 102189</strain>
    </source>
</reference>
<gene>
    <name evidence="6" type="ORF">FHS79_000134</name>
</gene>
<dbReference type="InterPro" id="IPR008258">
    <property type="entry name" value="Transglycosylase_SLT_dom_1"/>
</dbReference>